<protein>
    <recommendedName>
        <fullName evidence="3">Esterase</fullName>
    </recommendedName>
</protein>
<dbReference type="InterPro" id="IPR000801">
    <property type="entry name" value="Esterase-like"/>
</dbReference>
<dbReference type="SUPFAM" id="SSF53474">
    <property type="entry name" value="alpha/beta-Hydrolases"/>
    <property type="match status" value="1"/>
</dbReference>
<organism evidence="1 2">
    <name type="scientific">Ileibacterium valens</name>
    <dbReference type="NCBI Taxonomy" id="1862668"/>
    <lineage>
        <taxon>Bacteria</taxon>
        <taxon>Bacillati</taxon>
        <taxon>Bacillota</taxon>
        <taxon>Erysipelotrichia</taxon>
        <taxon>Erysipelotrichales</taxon>
        <taxon>Erysipelotrichaceae</taxon>
        <taxon>Ileibacterium</taxon>
    </lineage>
</organism>
<evidence type="ECO:0000313" key="1">
    <source>
        <dbReference type="EMBL" id="OLU38318.1"/>
    </source>
</evidence>
<proteinExistence type="predicted"/>
<dbReference type="RefSeq" id="WP_075820235.1">
    <property type="nucleotide sequence ID" value="NZ_CAJUTZ010000095.1"/>
</dbReference>
<gene>
    <name evidence="1" type="ORF">BO222_08650</name>
</gene>
<dbReference type="EMBL" id="MPJW01000171">
    <property type="protein sequence ID" value="OLU38318.1"/>
    <property type="molecule type" value="Genomic_DNA"/>
</dbReference>
<dbReference type="Gene3D" id="3.40.50.1820">
    <property type="entry name" value="alpha/beta hydrolase"/>
    <property type="match status" value="1"/>
</dbReference>
<name>A0A1U7NES7_9FIRM</name>
<sequence>MEKQDSCLQTDWTFTIYRTTIDQKSIQLDVLKESAPLVIAIAFEKMDQALIEACQKIECRKFNLLSITNLQWDEELSPWAHDPVVMINDHFTGQAPELLKTMDEKIIPWTLSKLKEKPKTILISGYSMGGLFALYSLYNSNCFEGCACVSGSVWYPDFENYALSHQLASSVKAVYFSLGNKEAKVSNPFLQTTGQVMEKLCDHYQNSNVDSVFELNPGNHFTNPIQRLAKGIKWLLIHTQEDA</sequence>
<dbReference type="OrthoDB" id="9794761at2"/>
<dbReference type="GeneID" id="82203234"/>
<keyword evidence="2" id="KW-1185">Reference proteome</keyword>
<evidence type="ECO:0008006" key="3">
    <source>
        <dbReference type="Google" id="ProtNLM"/>
    </source>
</evidence>
<accession>A0A1U7NES7</accession>
<dbReference type="Proteomes" id="UP000186341">
    <property type="component" value="Unassembled WGS sequence"/>
</dbReference>
<dbReference type="InterPro" id="IPR029058">
    <property type="entry name" value="AB_hydrolase_fold"/>
</dbReference>
<evidence type="ECO:0000313" key="2">
    <source>
        <dbReference type="Proteomes" id="UP000186341"/>
    </source>
</evidence>
<comment type="caution">
    <text evidence="1">The sequence shown here is derived from an EMBL/GenBank/DDBJ whole genome shotgun (WGS) entry which is preliminary data.</text>
</comment>
<dbReference type="Pfam" id="PF00756">
    <property type="entry name" value="Esterase"/>
    <property type="match status" value="1"/>
</dbReference>
<reference evidence="1 2" key="1">
    <citation type="submission" date="2016-11" db="EMBL/GenBank/DDBJ databases">
        <title>Description of two novel members of the family Erysipelotrichaceae: Ileibacterium lipovorans gen. nov., sp. nov. and Dubosiella newyorkensis, gen. nov., sp. nov.</title>
        <authorList>
            <person name="Cox L.M."/>
            <person name="Sohn J."/>
            <person name="Tyrrell K.L."/>
            <person name="Citron D.M."/>
            <person name="Lawson P.A."/>
            <person name="Patel N.B."/>
            <person name="Iizumi T."/>
            <person name="Perez-Perez G.I."/>
            <person name="Goldstein E.J."/>
            <person name="Blaser M.J."/>
        </authorList>
    </citation>
    <scope>NUCLEOTIDE SEQUENCE [LARGE SCALE GENOMIC DNA]</scope>
    <source>
        <strain evidence="1 2">NYU-BL-A3</strain>
    </source>
</reference>
<dbReference type="AlphaFoldDB" id="A0A1U7NES7"/>